<dbReference type="PANTHER" id="PTHR42057">
    <property type="entry name" value="F-BOX DOMAIN PROTEIN (AFU_ORTHOLOGUE AFUA_4G00200)"/>
    <property type="match status" value="1"/>
</dbReference>
<reference evidence="2 3" key="1">
    <citation type="submission" date="2018-11" db="EMBL/GenBank/DDBJ databases">
        <title>Genome sequence and assembly of Colletotrichum spinosum.</title>
        <authorList>
            <person name="Gan P."/>
            <person name="Shirasu K."/>
        </authorList>
    </citation>
    <scope>NUCLEOTIDE SEQUENCE [LARGE SCALE GENOMIC DNA]</scope>
    <source>
        <strain evidence="2 3">CBS 515.97</strain>
    </source>
</reference>
<sequence length="580" mass="67358">MMHSSSPVLPQLPIELVQLIVSRTSQSTKLAARLVSRSFYAMVTPEAFRQLRLDSKSCDRFRKIALHPDLRRHVREITCDGKFDFRRIEPSTTTVSDTELFLETLPYLRHFRGLKILNLDFKRGWDYPISGQDNGGFRIRYGFRHWVMLVAFYAVLGVRGLDGKGSSSSIFNTSSGSLCKLAASLGMLDAKYWSFLQKERPPIRLEQLTITNLARVHEDDLAASEHQSEDVQLLDYSIWPAFQQMMSLPSLKHFNLMVSPDNIKYGDRHEYIEPVMYEPSSQFDFMARDIQTLFTPSLARNLTVLSLCYDELWGYYPRFDLRKINPGNGPDSGFPQLKVLSLMRYCFSHEWQLDWIASLGNCGLEELYLDECVLVTLVWCSVGPAPEEMSYDYLEDSQGHPIAVSKHGYLPHAWRGGYEQDTWAPYYDSNLRWHQFFDHWRSFMRSLRIFKMGSTDTHTFWSKVKMATHWKTNAPLRTAAPAAHFFSLNKNDIHRRFHDEDFRRGIRMSELKVPFYVQFFPEPLDGAFHDVRPWVFGPPLSPAPGPVSQNEEVGQALQERDMDALEMLREEVRQRRFGLI</sequence>
<evidence type="ECO:0000313" key="3">
    <source>
        <dbReference type="Proteomes" id="UP000295083"/>
    </source>
</evidence>
<evidence type="ECO:0000259" key="1">
    <source>
        <dbReference type="SMART" id="SM00256"/>
    </source>
</evidence>
<feature type="domain" description="F-box" evidence="1">
    <location>
        <begin position="12"/>
        <end position="52"/>
    </location>
</feature>
<dbReference type="PANTHER" id="PTHR42057:SF2">
    <property type="entry name" value="F-BOX DOMAIN PROTEIN (AFU_ORTHOLOGUE AFUA_4G00200)-RELATED"/>
    <property type="match status" value="1"/>
</dbReference>
<accession>A0A4R8PX35</accession>
<gene>
    <name evidence="2" type="ORF">C8035_v002779</name>
</gene>
<name>A0A4R8PX35_9PEZI</name>
<dbReference type="SMART" id="SM00256">
    <property type="entry name" value="FBOX"/>
    <property type="match status" value="1"/>
</dbReference>
<keyword evidence="3" id="KW-1185">Reference proteome</keyword>
<proteinExistence type="predicted"/>
<dbReference type="Proteomes" id="UP000295083">
    <property type="component" value="Unassembled WGS sequence"/>
</dbReference>
<dbReference type="InterPro" id="IPR001810">
    <property type="entry name" value="F-box_dom"/>
</dbReference>
<comment type="caution">
    <text evidence="2">The sequence shown here is derived from an EMBL/GenBank/DDBJ whole genome shotgun (WGS) entry which is preliminary data.</text>
</comment>
<evidence type="ECO:0000313" key="2">
    <source>
        <dbReference type="EMBL" id="TDZ30432.1"/>
    </source>
</evidence>
<protein>
    <recommendedName>
        <fullName evidence="1">F-box domain-containing protein</fullName>
    </recommendedName>
</protein>
<organism evidence="2 3">
    <name type="scientific">Colletotrichum spinosum</name>
    <dbReference type="NCBI Taxonomy" id="1347390"/>
    <lineage>
        <taxon>Eukaryota</taxon>
        <taxon>Fungi</taxon>
        <taxon>Dikarya</taxon>
        <taxon>Ascomycota</taxon>
        <taxon>Pezizomycotina</taxon>
        <taxon>Sordariomycetes</taxon>
        <taxon>Hypocreomycetidae</taxon>
        <taxon>Glomerellales</taxon>
        <taxon>Glomerellaceae</taxon>
        <taxon>Colletotrichum</taxon>
        <taxon>Colletotrichum orbiculare species complex</taxon>
    </lineage>
</organism>
<dbReference type="EMBL" id="QAPG01000131">
    <property type="protein sequence ID" value="TDZ30432.1"/>
    <property type="molecule type" value="Genomic_DNA"/>
</dbReference>
<dbReference type="AlphaFoldDB" id="A0A4R8PX35"/>